<reference evidence="2" key="1">
    <citation type="journal article" date="2016" name="Front. Microbiol.">
        <title>Genome Sequence of the Piezophilic, Mesophilic Sulfate-Reducing Bacterium Desulfovibrio indicus J2T.</title>
        <authorList>
            <person name="Cao J."/>
            <person name="Maignien L."/>
            <person name="Shao Z."/>
            <person name="Alain K."/>
            <person name="Jebbar M."/>
        </authorList>
    </citation>
    <scope>NUCLEOTIDE SEQUENCE</scope>
    <source>
        <strain evidence="2">NBRC 103626</strain>
    </source>
</reference>
<evidence type="ECO:0000256" key="1">
    <source>
        <dbReference type="SAM" id="SignalP"/>
    </source>
</evidence>
<dbReference type="RefSeq" id="WP_238300751.1">
    <property type="nucleotide sequence ID" value="NZ_BPQM01000006.1"/>
</dbReference>
<feature type="signal peptide" evidence="1">
    <location>
        <begin position="1"/>
        <end position="17"/>
    </location>
</feature>
<keyword evidence="1" id="KW-0732">Signal</keyword>
<protein>
    <submittedName>
        <fullName evidence="2">Uncharacterized protein</fullName>
    </submittedName>
</protein>
<accession>A0AA37M9B9</accession>
<evidence type="ECO:0000313" key="2">
    <source>
        <dbReference type="EMBL" id="GJD77115.1"/>
    </source>
</evidence>
<evidence type="ECO:0000313" key="3">
    <source>
        <dbReference type="Proteomes" id="UP001055108"/>
    </source>
</evidence>
<reference evidence="2" key="2">
    <citation type="submission" date="2021-08" db="EMBL/GenBank/DDBJ databases">
        <authorList>
            <person name="Tani A."/>
            <person name="Ola A."/>
            <person name="Ogura Y."/>
            <person name="Katsura K."/>
            <person name="Hayashi T."/>
        </authorList>
    </citation>
    <scope>NUCLEOTIDE SEQUENCE</scope>
    <source>
        <strain evidence="2">NBRC 103626</strain>
    </source>
</reference>
<name>A0AA37M9B9_9HYPH</name>
<dbReference type="EMBL" id="BPQM01000006">
    <property type="protein sequence ID" value="GJD77115.1"/>
    <property type="molecule type" value="Genomic_DNA"/>
</dbReference>
<feature type="chain" id="PRO_5041258988" evidence="1">
    <location>
        <begin position="18"/>
        <end position="125"/>
    </location>
</feature>
<keyword evidence="3" id="KW-1185">Reference proteome</keyword>
<dbReference type="Proteomes" id="UP001055108">
    <property type="component" value="Unassembled WGS sequence"/>
</dbReference>
<comment type="caution">
    <text evidence="2">The sequence shown here is derived from an EMBL/GenBank/DDBJ whole genome shotgun (WGS) entry which is preliminary data.</text>
</comment>
<proteinExistence type="predicted"/>
<gene>
    <name evidence="2" type="ORF">NBEOAGPD_0318</name>
</gene>
<sequence length="125" mass="12551">MRAVLPLILCLAGPALAQPATAKKTPPVIGCASLANYRLLMRQTGDAAAAAALLADPKADHLGCGAITPESVTGISDHVALDGQAYDCLGLQGTGVCQWVTAGALGPAAPRKGEAAKVPKEKGRP</sequence>
<organism evidence="2 3">
    <name type="scientific">Methylobacterium gregans</name>
    <dbReference type="NCBI Taxonomy" id="374424"/>
    <lineage>
        <taxon>Bacteria</taxon>
        <taxon>Pseudomonadati</taxon>
        <taxon>Pseudomonadota</taxon>
        <taxon>Alphaproteobacteria</taxon>
        <taxon>Hyphomicrobiales</taxon>
        <taxon>Methylobacteriaceae</taxon>
        <taxon>Methylobacterium</taxon>
    </lineage>
</organism>
<dbReference type="AlphaFoldDB" id="A0AA37M9B9"/>